<gene>
    <name evidence="5" type="ORF">E6C55_08785</name>
</gene>
<dbReference type="PROSITE" id="PS51257">
    <property type="entry name" value="PROKAR_LIPOPROTEIN"/>
    <property type="match status" value="1"/>
</dbReference>
<keyword evidence="3" id="KW-0732">Signal</keyword>
<dbReference type="GO" id="GO:0030288">
    <property type="term" value="C:outer membrane-bounded periplasmic space"/>
    <property type="evidence" value="ECO:0007669"/>
    <property type="project" value="TreeGrafter"/>
</dbReference>
<dbReference type="InterPro" id="IPR012854">
    <property type="entry name" value="Cu_amine_oxidase-like_N"/>
</dbReference>
<dbReference type="PANTHER" id="PTHR30404:SF0">
    <property type="entry name" value="N-ACETYLMURAMOYL-L-ALANINE AMIDASE AMIC"/>
    <property type="match status" value="1"/>
</dbReference>
<keyword evidence="6" id="KW-1185">Reference proteome</keyword>
<proteinExistence type="predicted"/>
<dbReference type="AlphaFoldDB" id="A0A4S4C0Q3"/>
<name>A0A4S4C0Q3_9BACL</name>
<dbReference type="PANTHER" id="PTHR30404">
    <property type="entry name" value="N-ACETYLMURAMOYL-L-ALANINE AMIDASE"/>
    <property type="match status" value="1"/>
</dbReference>
<feature type="compositionally biased region" description="Low complexity" evidence="2">
    <location>
        <begin position="169"/>
        <end position="178"/>
    </location>
</feature>
<dbReference type="Pfam" id="PF07833">
    <property type="entry name" value="Cu_amine_oxidN1"/>
    <property type="match status" value="1"/>
</dbReference>
<dbReference type="CDD" id="cd02696">
    <property type="entry name" value="MurNAc-LAA"/>
    <property type="match status" value="1"/>
</dbReference>
<evidence type="ECO:0000256" key="3">
    <source>
        <dbReference type="SAM" id="SignalP"/>
    </source>
</evidence>
<feature type="compositionally biased region" description="Gly residues" evidence="2">
    <location>
        <begin position="179"/>
        <end position="189"/>
    </location>
</feature>
<sequence>MKKWTSLLFVVAVMLFMACGTASAETVAPKLVLDGKILNPVEPPALIGNYTMVPVRIVGENLGYKVDYDSSKKQVTVSSETSKVEMVLEQKSALVDGKVVALQAAPTAKSNSTMIPLRFVGEAFGLQVYWDNPTKSVYLYSPTPPAGSTGSSGESGGSAGGSDSGSTGGEASLPESGGTETGGTDGSTGGTTVPQTTITQVQSVSYADNSIVIKYAGGFLVPKTSVLTGPDRIVIDLPSSQFATNFEPALGVDANSVVKSLGELAVTDHAALTKIRYSLFSDSPKTLRFVLDLSQKWSYEIVNDASLRTLTVKLVDPSTVTTTKPDVGAGTYTVVLDAGHGGSDPGAPSITGKFEKDFNLAVILKLQAILAADTRLNIVLTRSGDTYPTLADRYNLANSISADLFLSVHGNSNTKSTVTGTEVYYTRDDSLAFAKAVQTYATPTTGLKDRGVIKQSLAVTRETKMPAVLFEAGYLSNAGDESVMFLETFQSNVAQGLAKAIKKYLQLE</sequence>
<feature type="signal peptide" evidence="3">
    <location>
        <begin position="1"/>
        <end position="24"/>
    </location>
</feature>
<feature type="domain" description="MurNAc-LAA" evidence="4">
    <location>
        <begin position="394"/>
        <end position="502"/>
    </location>
</feature>
<feature type="region of interest" description="Disordered" evidence="2">
    <location>
        <begin position="145"/>
        <end position="194"/>
    </location>
</feature>
<protein>
    <submittedName>
        <fullName evidence="5">AMIN domain-containing protein</fullName>
    </submittedName>
</protein>
<evidence type="ECO:0000256" key="2">
    <source>
        <dbReference type="SAM" id="MobiDB-lite"/>
    </source>
</evidence>
<dbReference type="SUPFAM" id="SSF55383">
    <property type="entry name" value="Copper amine oxidase, domain N"/>
    <property type="match status" value="1"/>
</dbReference>
<feature type="chain" id="PRO_5020467145" evidence="3">
    <location>
        <begin position="25"/>
        <end position="508"/>
    </location>
</feature>
<evidence type="ECO:0000313" key="6">
    <source>
        <dbReference type="Proteomes" id="UP000310636"/>
    </source>
</evidence>
<dbReference type="Pfam" id="PF01520">
    <property type="entry name" value="Amidase_3"/>
    <property type="match status" value="1"/>
</dbReference>
<dbReference type="SUPFAM" id="SSF53187">
    <property type="entry name" value="Zn-dependent exopeptidases"/>
    <property type="match status" value="1"/>
</dbReference>
<organism evidence="5 6">
    <name type="scientific">Cohnella fermenti</name>
    <dbReference type="NCBI Taxonomy" id="2565925"/>
    <lineage>
        <taxon>Bacteria</taxon>
        <taxon>Bacillati</taxon>
        <taxon>Bacillota</taxon>
        <taxon>Bacilli</taxon>
        <taxon>Bacillales</taxon>
        <taxon>Paenibacillaceae</taxon>
        <taxon>Cohnella</taxon>
    </lineage>
</organism>
<dbReference type="OrthoDB" id="9806267at2"/>
<dbReference type="Proteomes" id="UP000310636">
    <property type="component" value="Unassembled WGS sequence"/>
</dbReference>
<dbReference type="InterPro" id="IPR036582">
    <property type="entry name" value="Mao_N_sf"/>
</dbReference>
<dbReference type="RefSeq" id="WP_136369411.1">
    <property type="nucleotide sequence ID" value="NZ_SSOB01000009.1"/>
</dbReference>
<dbReference type="SMART" id="SM00646">
    <property type="entry name" value="Ami_3"/>
    <property type="match status" value="1"/>
</dbReference>
<dbReference type="Gene3D" id="3.40.630.40">
    <property type="entry name" value="Zn-dependent exopeptidases"/>
    <property type="match status" value="1"/>
</dbReference>
<dbReference type="InterPro" id="IPR050695">
    <property type="entry name" value="N-acetylmuramoyl_amidase_3"/>
</dbReference>
<dbReference type="GO" id="GO:0009253">
    <property type="term" value="P:peptidoglycan catabolic process"/>
    <property type="evidence" value="ECO:0007669"/>
    <property type="project" value="InterPro"/>
</dbReference>
<evidence type="ECO:0000313" key="5">
    <source>
        <dbReference type="EMBL" id="THF81201.1"/>
    </source>
</evidence>
<dbReference type="Gene3D" id="3.30.457.10">
    <property type="entry name" value="Copper amine oxidase-like, N-terminal domain"/>
    <property type="match status" value="1"/>
</dbReference>
<keyword evidence="1" id="KW-0378">Hydrolase</keyword>
<accession>A0A4S4C0Q3</accession>
<feature type="compositionally biased region" description="Gly residues" evidence="2">
    <location>
        <begin position="153"/>
        <end position="168"/>
    </location>
</feature>
<evidence type="ECO:0000259" key="4">
    <source>
        <dbReference type="SMART" id="SM00646"/>
    </source>
</evidence>
<dbReference type="GO" id="GO:0008745">
    <property type="term" value="F:N-acetylmuramoyl-L-alanine amidase activity"/>
    <property type="evidence" value="ECO:0007669"/>
    <property type="project" value="InterPro"/>
</dbReference>
<dbReference type="EMBL" id="SSOB01000009">
    <property type="protein sequence ID" value="THF81201.1"/>
    <property type="molecule type" value="Genomic_DNA"/>
</dbReference>
<comment type="caution">
    <text evidence="5">The sequence shown here is derived from an EMBL/GenBank/DDBJ whole genome shotgun (WGS) entry which is preliminary data.</text>
</comment>
<dbReference type="Gene3D" id="2.60.40.3500">
    <property type="match status" value="1"/>
</dbReference>
<dbReference type="InterPro" id="IPR002508">
    <property type="entry name" value="MurNAc-LAA_cat"/>
</dbReference>
<reference evidence="5 6" key="1">
    <citation type="submission" date="2019-04" db="EMBL/GenBank/DDBJ databases">
        <title>Cohnella sp. nov. isolated from preserved vegetables.</title>
        <authorList>
            <person name="Lin S.-Y."/>
            <person name="Hung M.-H."/>
            <person name="Young C.-C."/>
        </authorList>
    </citation>
    <scope>NUCLEOTIDE SEQUENCE [LARGE SCALE GENOMIC DNA]</scope>
    <source>
        <strain evidence="5 6">CC-MHH1044</strain>
    </source>
</reference>
<evidence type="ECO:0000256" key="1">
    <source>
        <dbReference type="ARBA" id="ARBA00022801"/>
    </source>
</evidence>